<evidence type="ECO:0000313" key="3">
    <source>
        <dbReference type="Proteomes" id="UP000567179"/>
    </source>
</evidence>
<comment type="caution">
    <text evidence="2">The sequence shown here is derived from an EMBL/GenBank/DDBJ whole genome shotgun (WGS) entry which is preliminary data.</text>
</comment>
<dbReference type="AlphaFoldDB" id="A0A8H5AZK6"/>
<feature type="compositionally biased region" description="Pro residues" evidence="1">
    <location>
        <begin position="22"/>
        <end position="31"/>
    </location>
</feature>
<dbReference type="OrthoDB" id="3265815at2759"/>
<evidence type="ECO:0000313" key="2">
    <source>
        <dbReference type="EMBL" id="KAF5313926.1"/>
    </source>
</evidence>
<proteinExistence type="predicted"/>
<sequence length="427" mass="46888">MGSPIQREKNYPVGGVLNRPGYPTPPPSFSNPFPPRSPNAFYNEAPYAFFSSPYVTPVNINYTGMEPMSQTVQTPTPDLSQAPSPLGIGNDFNMLAIDDPNDVVSVSTAFHPGIIPTPDTTLSSSDGVLFYVHSPTLIQACPELFSSYLRTPFADPKFRHHVIALDTPSGALNVIMHALYNMSPESNRPDVDTLILAVDHMPLYSVTPDRVLRPTSALYNLILSAAPLRPLDVYALGAHHDIHSLAVAASSHLLAHDLSTISDAFAERMGALYLKKLMLLHVGRFDALKDILLHPPHPHPPSKACTFLDQKSLTRAWALVSAHLVWDARPDISINAMQNTLQPLTENLSCEQCHKALQDRIKSVVVRWASVKNPAVRPPWLIGIPLRCVGPHSLWEATKKPWADLVVVFVWSLAVRVSSLMPGLVTL</sequence>
<reference evidence="2 3" key="1">
    <citation type="journal article" date="2020" name="ISME J.">
        <title>Uncovering the hidden diversity of litter-decomposition mechanisms in mushroom-forming fungi.</title>
        <authorList>
            <person name="Floudas D."/>
            <person name="Bentzer J."/>
            <person name="Ahren D."/>
            <person name="Johansson T."/>
            <person name="Persson P."/>
            <person name="Tunlid A."/>
        </authorList>
    </citation>
    <scope>NUCLEOTIDE SEQUENCE [LARGE SCALE GENOMIC DNA]</scope>
    <source>
        <strain evidence="2 3">CBS 101986</strain>
    </source>
</reference>
<protein>
    <recommendedName>
        <fullName evidence="4">BTB domain-containing protein</fullName>
    </recommendedName>
</protein>
<feature type="region of interest" description="Disordered" evidence="1">
    <location>
        <begin position="1"/>
        <end position="31"/>
    </location>
</feature>
<dbReference type="EMBL" id="JAACJJ010000046">
    <property type="protein sequence ID" value="KAF5313926.1"/>
    <property type="molecule type" value="Genomic_DNA"/>
</dbReference>
<gene>
    <name evidence="2" type="ORF">D9619_013081</name>
</gene>
<name>A0A8H5AZK6_9AGAR</name>
<evidence type="ECO:0008006" key="4">
    <source>
        <dbReference type="Google" id="ProtNLM"/>
    </source>
</evidence>
<feature type="compositionally biased region" description="Basic and acidic residues" evidence="1">
    <location>
        <begin position="1"/>
        <end position="10"/>
    </location>
</feature>
<keyword evidence="3" id="KW-1185">Reference proteome</keyword>
<organism evidence="2 3">
    <name type="scientific">Psilocybe cf. subviscida</name>
    <dbReference type="NCBI Taxonomy" id="2480587"/>
    <lineage>
        <taxon>Eukaryota</taxon>
        <taxon>Fungi</taxon>
        <taxon>Dikarya</taxon>
        <taxon>Basidiomycota</taxon>
        <taxon>Agaricomycotina</taxon>
        <taxon>Agaricomycetes</taxon>
        <taxon>Agaricomycetidae</taxon>
        <taxon>Agaricales</taxon>
        <taxon>Agaricineae</taxon>
        <taxon>Strophariaceae</taxon>
        <taxon>Psilocybe</taxon>
    </lineage>
</organism>
<evidence type="ECO:0000256" key="1">
    <source>
        <dbReference type="SAM" id="MobiDB-lite"/>
    </source>
</evidence>
<dbReference type="Proteomes" id="UP000567179">
    <property type="component" value="Unassembled WGS sequence"/>
</dbReference>
<accession>A0A8H5AZK6</accession>